<evidence type="ECO:0000256" key="1">
    <source>
        <dbReference type="ARBA" id="ARBA00022603"/>
    </source>
</evidence>
<dbReference type="GO" id="GO:0008171">
    <property type="term" value="F:O-methyltransferase activity"/>
    <property type="evidence" value="ECO:0007669"/>
    <property type="project" value="InterPro"/>
</dbReference>
<dbReference type="Proteomes" id="UP001056012">
    <property type="component" value="Chromosome 1"/>
</dbReference>
<dbReference type="InterPro" id="IPR029063">
    <property type="entry name" value="SAM-dependent_MTases_sf"/>
</dbReference>
<proteinExistence type="predicted"/>
<gene>
    <name evidence="6" type="ORF">yc1106_00045</name>
</gene>
<dbReference type="PANTHER" id="PTHR43712:SF8">
    <property type="entry name" value="O-METHYLTRANSFERASE AF390-400"/>
    <property type="match status" value="1"/>
</dbReference>
<dbReference type="PANTHER" id="PTHR43712">
    <property type="entry name" value="PUTATIVE (AFU_ORTHOLOGUE AFUA_4G14580)-RELATED"/>
    <property type="match status" value="1"/>
</dbReference>
<dbReference type="SUPFAM" id="SSF50182">
    <property type="entry name" value="Sm-like ribonucleoproteins"/>
    <property type="match status" value="1"/>
</dbReference>
<dbReference type="Gene3D" id="1.10.10.10">
    <property type="entry name" value="Winged helix-like DNA-binding domain superfamily/Winged helix DNA-binding domain"/>
    <property type="match status" value="1"/>
</dbReference>
<feature type="domain" description="O-methyltransferase C-terminal" evidence="5">
    <location>
        <begin position="463"/>
        <end position="565"/>
    </location>
</feature>
<dbReference type="InterPro" id="IPR001077">
    <property type="entry name" value="COMT_C"/>
</dbReference>
<name>A0A9Q9DNZ0_CURCL</name>
<dbReference type="OrthoDB" id="1535081at2759"/>
<keyword evidence="7" id="KW-1185">Reference proteome</keyword>
<dbReference type="InterPro" id="IPR010920">
    <property type="entry name" value="LSM_dom_sf"/>
</dbReference>
<keyword evidence="2" id="KW-0808">Transferase</keyword>
<dbReference type="Pfam" id="PF00891">
    <property type="entry name" value="Methyltransf_2"/>
    <property type="match status" value="1"/>
</dbReference>
<reference evidence="6" key="1">
    <citation type="submission" date="2021-12" db="EMBL/GenBank/DDBJ databases">
        <title>Curvularia clavata genome.</title>
        <authorList>
            <person name="Cao Y."/>
        </authorList>
    </citation>
    <scope>NUCLEOTIDE SEQUENCE</scope>
    <source>
        <strain evidence="6">Yc1106</strain>
    </source>
</reference>
<dbReference type="AlphaFoldDB" id="A0A9Q9DNZ0"/>
<sequence length="585" mass="65551">MQLSQFRKSIANASNAPRPTGGQFPASDNLKPRLQPQSGYTATLGPLFSSDAMLAARRRNRYSWFSPRANKNPDMDNEQATFWLGQFIGKNLRIHASDGRVFGGQMKCTDKDRNIILALAYEYRAPSAEAIRKAVEESGNQSATVAWNSRYVGLIVVPGQHIKKIEFEETLNFQLYSSIVMKVRDHSRIVIKSLDSIQPTTFPSDAERYEVKEAARRLLSRLENPFEQSWRLSVETPVLIAGVQTALDLGIWEKWTEADKAKPGAAVNLEQLVKWANKEVEPNLLRRLFRHLAALNVLEETDVDTWKPTPYTLSVGDTESGIPIITQCGIDHTIPAPLNLPSFLKKHNYREPVDPKSFDNYSDMNGGTDLHTLCTADPEGKGRSYMGIMQALENHKMPWTDIYDTQEIIDGADMAPGKPLLVKISNAHSRDATRLLEENPDLPEGVLIVQGPPEVIDNDAESTDPRIVKQAYDYLAPQPQLHARAYLIHAVLYEKQDAECVRLLSNIKAAFKPGYSKLLIYEIVLPEKGAASLTTTVDLQVMSCRSKRVRTEEQWGKLLAEAGFKIVHLRSHPRAVESIIEADLA</sequence>
<protein>
    <recommendedName>
        <fullName evidence="5">O-methyltransferase C-terminal domain-containing protein</fullName>
    </recommendedName>
</protein>
<feature type="region of interest" description="Disordered" evidence="4">
    <location>
        <begin position="1"/>
        <end position="36"/>
    </location>
</feature>
<dbReference type="InterPro" id="IPR034110">
    <property type="entry name" value="LSMD1_Sm"/>
</dbReference>
<evidence type="ECO:0000256" key="3">
    <source>
        <dbReference type="ARBA" id="ARBA00022691"/>
    </source>
</evidence>
<dbReference type="SUPFAM" id="SSF53335">
    <property type="entry name" value="S-adenosyl-L-methionine-dependent methyltransferases"/>
    <property type="match status" value="1"/>
</dbReference>
<dbReference type="InterPro" id="IPR036390">
    <property type="entry name" value="WH_DNA-bd_sf"/>
</dbReference>
<evidence type="ECO:0000313" key="7">
    <source>
        <dbReference type="Proteomes" id="UP001056012"/>
    </source>
</evidence>
<dbReference type="InterPro" id="IPR036388">
    <property type="entry name" value="WH-like_DNA-bd_sf"/>
</dbReference>
<evidence type="ECO:0000259" key="5">
    <source>
        <dbReference type="Pfam" id="PF00891"/>
    </source>
</evidence>
<keyword evidence="3" id="KW-0949">S-adenosyl-L-methionine</keyword>
<evidence type="ECO:0000313" key="6">
    <source>
        <dbReference type="EMBL" id="USP72771.1"/>
    </source>
</evidence>
<dbReference type="Gene3D" id="2.30.30.100">
    <property type="match status" value="1"/>
</dbReference>
<evidence type="ECO:0000256" key="4">
    <source>
        <dbReference type="SAM" id="MobiDB-lite"/>
    </source>
</evidence>
<dbReference type="VEuPathDB" id="FungiDB:yc1106_00045"/>
<evidence type="ECO:0000256" key="2">
    <source>
        <dbReference type="ARBA" id="ARBA00022679"/>
    </source>
</evidence>
<dbReference type="CDD" id="cd06168">
    <property type="entry name" value="LSMD1"/>
    <property type="match status" value="1"/>
</dbReference>
<dbReference type="Gene3D" id="3.40.50.150">
    <property type="entry name" value="Vaccinia Virus protein VP39"/>
    <property type="match status" value="1"/>
</dbReference>
<dbReference type="GO" id="GO:0031417">
    <property type="term" value="C:NatC complex"/>
    <property type="evidence" value="ECO:0007669"/>
    <property type="project" value="InterPro"/>
</dbReference>
<accession>A0A9Q9DNZ0</accession>
<dbReference type="InterPro" id="IPR016461">
    <property type="entry name" value="COMT-like"/>
</dbReference>
<dbReference type="PROSITE" id="PS51683">
    <property type="entry name" value="SAM_OMT_II"/>
    <property type="match status" value="1"/>
</dbReference>
<dbReference type="SUPFAM" id="SSF46785">
    <property type="entry name" value="Winged helix' DNA-binding domain"/>
    <property type="match status" value="1"/>
</dbReference>
<feature type="compositionally biased region" description="Polar residues" evidence="4">
    <location>
        <begin position="1"/>
        <end position="17"/>
    </location>
</feature>
<organism evidence="6 7">
    <name type="scientific">Curvularia clavata</name>
    <dbReference type="NCBI Taxonomy" id="95742"/>
    <lineage>
        <taxon>Eukaryota</taxon>
        <taxon>Fungi</taxon>
        <taxon>Dikarya</taxon>
        <taxon>Ascomycota</taxon>
        <taxon>Pezizomycotina</taxon>
        <taxon>Dothideomycetes</taxon>
        <taxon>Pleosporomycetidae</taxon>
        <taxon>Pleosporales</taxon>
        <taxon>Pleosporineae</taxon>
        <taxon>Pleosporaceae</taxon>
        <taxon>Curvularia</taxon>
    </lineage>
</organism>
<keyword evidence="1" id="KW-0489">Methyltransferase</keyword>
<dbReference type="EMBL" id="CP089274">
    <property type="protein sequence ID" value="USP72771.1"/>
    <property type="molecule type" value="Genomic_DNA"/>
</dbReference>
<dbReference type="GO" id="GO:0032259">
    <property type="term" value="P:methylation"/>
    <property type="evidence" value="ECO:0007669"/>
    <property type="project" value="UniProtKB-KW"/>
</dbReference>